<evidence type="ECO:0000256" key="2">
    <source>
        <dbReference type="ARBA" id="ARBA00022630"/>
    </source>
</evidence>
<dbReference type="Gene3D" id="3.20.20.70">
    <property type="entry name" value="Aldolase class I"/>
    <property type="match status" value="1"/>
</dbReference>
<evidence type="ECO:0000256" key="4">
    <source>
        <dbReference type="ARBA" id="ARBA00023002"/>
    </source>
</evidence>
<evidence type="ECO:0000313" key="6">
    <source>
        <dbReference type="EMBL" id="MFC5419911.1"/>
    </source>
</evidence>
<feature type="domain" description="FMN hydroxy acid dehydrogenase" evidence="5">
    <location>
        <begin position="1"/>
        <end position="69"/>
    </location>
</feature>
<dbReference type="InterPro" id="IPR037396">
    <property type="entry name" value="FMN_HAD"/>
</dbReference>
<dbReference type="PANTHER" id="PTHR10578">
    <property type="entry name" value="S -2-HYDROXY-ACID OXIDASE-RELATED"/>
    <property type="match status" value="1"/>
</dbReference>
<dbReference type="InterPro" id="IPR013785">
    <property type="entry name" value="Aldolase_TIM"/>
</dbReference>
<dbReference type="RefSeq" id="WP_377798311.1">
    <property type="nucleotide sequence ID" value="NZ_JBHSLW010000011.1"/>
</dbReference>
<comment type="cofactor">
    <cofactor evidence="1">
        <name>FMN</name>
        <dbReference type="ChEBI" id="CHEBI:58210"/>
    </cofactor>
</comment>
<dbReference type="SUPFAM" id="SSF51395">
    <property type="entry name" value="FMN-linked oxidoreductases"/>
    <property type="match status" value="1"/>
</dbReference>
<evidence type="ECO:0000256" key="1">
    <source>
        <dbReference type="ARBA" id="ARBA00001917"/>
    </source>
</evidence>
<keyword evidence="3" id="KW-0288">FMN</keyword>
<gene>
    <name evidence="6" type="ORF">ACFPOB_10085</name>
</gene>
<name>A0ABW0INR6_9HYPH</name>
<dbReference type="PROSITE" id="PS51349">
    <property type="entry name" value="FMN_HYDROXY_ACID_DH_2"/>
    <property type="match status" value="1"/>
</dbReference>
<sequence length="69" mass="7206">MRRGADIARFLALGDRGVMIGRATLYGVAMGGTGGASRVLDLLSAELQTTMGMLGAQKLADIQRVEPSL</sequence>
<keyword evidence="4" id="KW-0560">Oxidoreductase</keyword>
<evidence type="ECO:0000259" key="5">
    <source>
        <dbReference type="PROSITE" id="PS51349"/>
    </source>
</evidence>
<keyword evidence="2" id="KW-0285">Flavoprotein</keyword>
<evidence type="ECO:0000256" key="3">
    <source>
        <dbReference type="ARBA" id="ARBA00022643"/>
    </source>
</evidence>
<dbReference type="PANTHER" id="PTHR10578:SF107">
    <property type="entry name" value="2-HYDROXYACID OXIDASE 1"/>
    <property type="match status" value="1"/>
</dbReference>
<protein>
    <submittedName>
        <fullName evidence="6">Alpha-hydroxy-acid oxidizing protein</fullName>
    </submittedName>
</protein>
<proteinExistence type="predicted"/>
<keyword evidence="7" id="KW-1185">Reference proteome</keyword>
<evidence type="ECO:0000313" key="7">
    <source>
        <dbReference type="Proteomes" id="UP001596053"/>
    </source>
</evidence>
<dbReference type="InterPro" id="IPR000262">
    <property type="entry name" value="FMN-dep_DH"/>
</dbReference>
<accession>A0ABW0INR6</accession>
<organism evidence="6 7">
    <name type="scientific">Bosea eneae</name>
    <dbReference type="NCBI Taxonomy" id="151454"/>
    <lineage>
        <taxon>Bacteria</taxon>
        <taxon>Pseudomonadati</taxon>
        <taxon>Pseudomonadota</taxon>
        <taxon>Alphaproteobacteria</taxon>
        <taxon>Hyphomicrobiales</taxon>
        <taxon>Boseaceae</taxon>
        <taxon>Bosea</taxon>
    </lineage>
</organism>
<dbReference type="Pfam" id="PF01070">
    <property type="entry name" value="FMN_dh"/>
    <property type="match status" value="1"/>
</dbReference>
<reference evidence="7" key="1">
    <citation type="journal article" date="2019" name="Int. J. Syst. Evol. Microbiol.">
        <title>The Global Catalogue of Microorganisms (GCM) 10K type strain sequencing project: providing services to taxonomists for standard genome sequencing and annotation.</title>
        <authorList>
            <consortium name="The Broad Institute Genomics Platform"/>
            <consortium name="The Broad Institute Genome Sequencing Center for Infectious Disease"/>
            <person name="Wu L."/>
            <person name="Ma J."/>
        </authorList>
    </citation>
    <scope>NUCLEOTIDE SEQUENCE [LARGE SCALE GENOMIC DNA]</scope>
    <source>
        <strain evidence="7">NCAIM B.01391</strain>
    </source>
</reference>
<comment type="caution">
    <text evidence="6">The sequence shown here is derived from an EMBL/GenBank/DDBJ whole genome shotgun (WGS) entry which is preliminary data.</text>
</comment>
<dbReference type="Proteomes" id="UP001596053">
    <property type="component" value="Unassembled WGS sequence"/>
</dbReference>
<dbReference type="EMBL" id="JBHSLW010000011">
    <property type="protein sequence ID" value="MFC5419911.1"/>
    <property type="molecule type" value="Genomic_DNA"/>
</dbReference>